<proteinExistence type="predicted"/>
<name>A0A165B2V4_9APHY</name>
<reference evidence="1 2" key="1">
    <citation type="journal article" date="2016" name="Mol. Biol. Evol.">
        <title>Comparative Genomics of Early-Diverging Mushroom-Forming Fungi Provides Insights into the Origins of Lignocellulose Decay Capabilities.</title>
        <authorList>
            <person name="Nagy L.G."/>
            <person name="Riley R."/>
            <person name="Tritt A."/>
            <person name="Adam C."/>
            <person name="Daum C."/>
            <person name="Floudas D."/>
            <person name="Sun H."/>
            <person name="Yadav J.S."/>
            <person name="Pangilinan J."/>
            <person name="Larsson K.H."/>
            <person name="Matsuura K."/>
            <person name="Barry K."/>
            <person name="Labutti K."/>
            <person name="Kuo R."/>
            <person name="Ohm R.A."/>
            <person name="Bhattacharya S.S."/>
            <person name="Shirouzu T."/>
            <person name="Yoshinaga Y."/>
            <person name="Martin F.M."/>
            <person name="Grigoriev I.V."/>
            <person name="Hibbett D.S."/>
        </authorList>
    </citation>
    <scope>NUCLEOTIDE SEQUENCE [LARGE SCALE GENOMIC DNA]</scope>
    <source>
        <strain evidence="1 2">93-53</strain>
    </source>
</reference>
<sequence>MLRVSRAAITSVIARSPSKARYEAICLPSLRYSQQRGLADKIQHIATLDRSHLTPSDYLQLSGLSTARIGDRLSLAPGCDLPVPPRADAKHKKPVKDAAADSGHLSATEDITYQWQEMTSQAVDNPFPQGTTGFLYYQSSTYRPALSGEIRFRLATDPSKEAFAGGLDLSRPNTLPWGISLLNIAVNPRHLIFRQLLLRDKLVTEELMERAASIAPSPEEVEGLNLIDSVCDPFVYDFGVQDNKCHVVGDDEILELQINSLGLDQRGRKRRTPYSGRAVLQFRYAGTLEYRVKPCYGLCVLVERLLEPIKCVIPSYDRYLRMPEEGRFLHRGDSLIFFKVSRGKSAHARAINLLNDRV</sequence>
<organism evidence="1 2">
    <name type="scientific">Laetiporus sulphureus 93-53</name>
    <dbReference type="NCBI Taxonomy" id="1314785"/>
    <lineage>
        <taxon>Eukaryota</taxon>
        <taxon>Fungi</taxon>
        <taxon>Dikarya</taxon>
        <taxon>Basidiomycota</taxon>
        <taxon>Agaricomycotina</taxon>
        <taxon>Agaricomycetes</taxon>
        <taxon>Polyporales</taxon>
        <taxon>Laetiporus</taxon>
    </lineage>
</organism>
<protein>
    <submittedName>
        <fullName evidence="1">Uncharacterized protein</fullName>
    </submittedName>
</protein>
<dbReference type="EMBL" id="KV427696">
    <property type="protein sequence ID" value="KZT00117.1"/>
    <property type="molecule type" value="Genomic_DNA"/>
</dbReference>
<keyword evidence="2" id="KW-1185">Reference proteome</keyword>
<dbReference type="Proteomes" id="UP000076871">
    <property type="component" value="Unassembled WGS sequence"/>
</dbReference>
<accession>A0A165B2V4</accession>
<dbReference type="AlphaFoldDB" id="A0A165B2V4"/>
<gene>
    <name evidence="1" type="ORF">LAESUDRAFT_573698</name>
</gene>
<evidence type="ECO:0000313" key="2">
    <source>
        <dbReference type="Proteomes" id="UP000076871"/>
    </source>
</evidence>
<dbReference type="GeneID" id="63820037"/>
<dbReference type="RefSeq" id="XP_040757857.1">
    <property type="nucleotide sequence ID" value="XM_040903006.1"/>
</dbReference>
<dbReference type="InParanoid" id="A0A165B2V4"/>
<dbReference type="OrthoDB" id="3067792at2759"/>
<evidence type="ECO:0000313" key="1">
    <source>
        <dbReference type="EMBL" id="KZT00117.1"/>
    </source>
</evidence>